<evidence type="ECO:0000256" key="7">
    <source>
        <dbReference type="ARBA" id="ARBA00023065"/>
    </source>
</evidence>
<keyword evidence="8 12" id="KW-0798">TonB box</keyword>
<dbReference type="PROSITE" id="PS52016">
    <property type="entry name" value="TONB_DEPENDENT_REC_3"/>
    <property type="match status" value="1"/>
</dbReference>
<comment type="similarity">
    <text evidence="11 12">Belongs to the TonB-dependent receptor family.</text>
</comment>
<dbReference type="SUPFAM" id="SSF56935">
    <property type="entry name" value="Porins"/>
    <property type="match status" value="1"/>
</dbReference>
<evidence type="ECO:0000256" key="1">
    <source>
        <dbReference type="ARBA" id="ARBA00004571"/>
    </source>
</evidence>
<keyword evidence="4" id="KW-0410">Iron transport</keyword>
<keyword evidence="3 11" id="KW-1134">Transmembrane beta strand</keyword>
<evidence type="ECO:0000313" key="16">
    <source>
        <dbReference type="EMBL" id="MCA1857379.1"/>
    </source>
</evidence>
<evidence type="ECO:0000256" key="5">
    <source>
        <dbReference type="ARBA" id="ARBA00022692"/>
    </source>
</evidence>
<keyword evidence="5 11" id="KW-0812">Transmembrane</keyword>
<evidence type="ECO:0000259" key="15">
    <source>
        <dbReference type="Pfam" id="PF07715"/>
    </source>
</evidence>
<dbReference type="InterPro" id="IPR036942">
    <property type="entry name" value="Beta-barrel_TonB_sf"/>
</dbReference>
<comment type="subcellular location">
    <subcellularLocation>
        <location evidence="1 11">Cell outer membrane</location>
        <topology evidence="1 11">Multi-pass membrane protein</topology>
    </subcellularLocation>
</comment>
<evidence type="ECO:0000256" key="9">
    <source>
        <dbReference type="ARBA" id="ARBA00023136"/>
    </source>
</evidence>
<name>A0ABS7YGK5_9BURK</name>
<evidence type="ECO:0000256" key="6">
    <source>
        <dbReference type="ARBA" id="ARBA00023004"/>
    </source>
</evidence>
<keyword evidence="10 11" id="KW-0998">Cell outer membrane</keyword>
<dbReference type="InterPro" id="IPR000531">
    <property type="entry name" value="Beta-barrel_TonB"/>
</dbReference>
<comment type="caution">
    <text evidence="16">The sequence shown here is derived from an EMBL/GenBank/DDBJ whole genome shotgun (WGS) entry which is preliminary data.</text>
</comment>
<keyword evidence="16" id="KW-0675">Receptor</keyword>
<dbReference type="Gene3D" id="2.40.170.20">
    <property type="entry name" value="TonB-dependent receptor, beta-barrel domain"/>
    <property type="match status" value="2"/>
</dbReference>
<protein>
    <submittedName>
        <fullName evidence="16">TonB-dependent receptor</fullName>
    </submittedName>
</protein>
<evidence type="ECO:0000313" key="17">
    <source>
        <dbReference type="Proteomes" id="UP001198602"/>
    </source>
</evidence>
<accession>A0ABS7YGK5</accession>
<keyword evidence="9 11" id="KW-0472">Membrane</keyword>
<feature type="domain" description="TonB-dependent receptor-like beta-barrel" evidence="14">
    <location>
        <begin position="338"/>
        <end position="776"/>
    </location>
</feature>
<keyword evidence="7" id="KW-0406">Ion transport</keyword>
<proteinExistence type="inferred from homology"/>
<dbReference type="RefSeq" id="WP_225239595.1">
    <property type="nucleotide sequence ID" value="NZ_JAHYBX010000006.1"/>
</dbReference>
<gene>
    <name evidence="16" type="ORF">LE190_15805</name>
</gene>
<keyword evidence="13" id="KW-0732">Signal</keyword>
<evidence type="ECO:0000256" key="8">
    <source>
        <dbReference type="ARBA" id="ARBA00023077"/>
    </source>
</evidence>
<dbReference type="PANTHER" id="PTHR32552">
    <property type="entry name" value="FERRICHROME IRON RECEPTOR-RELATED"/>
    <property type="match status" value="1"/>
</dbReference>
<sequence>MFLKKRLSPIALAILTLPAGAQSVSDSPAASDRTTPDLVELSQVIVTARKVGERLQDVPLSIRALTDKELEARGINSLSDLSLFTPGLSYSADYGRVLERPVIRGISALRPEAPQPVSVFVDGVFVRDAALSLLMDDARRIEVIKGPQSALYGRSTYAGAINYVTEEPGEHVDGKISATVAEDGERSLFGAVTLPLSDTLSARFRAKTFQFGGQYTNAQTGAKIGNERTRSAGIDLMYRPAPNFDARLALDFAKDRDGMFAAVARTIPIQAGGVVTNQNGSTNVPNGGICNGRVINIVGNNPVTGLPDPKVPATAATLANGWPCGPATFSGTTLMRNQVDLANYTDPATGIHYGDVGGLDRKMKRGALTLNYRFGGGQTLTSQTAYTDQDTNLGADQSFNATRFAPGFGFPATSWLTYDRDKLRYFSQELRLASAQDQAFSWLVGAFYYREEGEGMTTSVLAQDSRLNTIADRLRPKPSSEIESIAPFARIQYVFNDRFKMSLEGRYNRERVTVGGTPIGTAVVNAGTCTAGQPCSVDGSHTFKDFTPRLTLDYKLGRDVLLYAQAATGSKSGGFNMTPGLAPEVVAYDGEDVKSVEIGVKSEFLQRRMRVNVALFNNDIEGLQLSNLALLTNPLTGTPTTTTIVNNVGKARSRGAEVDVMLRAARWLTLSGNYAYTDAKAITGTESTNGTVYGGNQSVAGFYLPRSPKHSAAASAEVVLPTPRDGVNFFARTDVVYQSRRYAEIQNTIWGDDFTRVNASLGLQARDWRLTAFVKNATNDDTSLNGFRYLDPATFRRMAVDFLPRLRQYGISASYSF</sequence>
<keyword evidence="17" id="KW-1185">Reference proteome</keyword>
<evidence type="ECO:0000259" key="14">
    <source>
        <dbReference type="Pfam" id="PF00593"/>
    </source>
</evidence>
<dbReference type="InterPro" id="IPR039426">
    <property type="entry name" value="TonB-dep_rcpt-like"/>
</dbReference>
<dbReference type="Pfam" id="PF00593">
    <property type="entry name" value="TonB_dep_Rec_b-barrel"/>
    <property type="match status" value="1"/>
</dbReference>
<evidence type="ECO:0000256" key="11">
    <source>
        <dbReference type="PROSITE-ProRule" id="PRU01360"/>
    </source>
</evidence>
<evidence type="ECO:0000256" key="2">
    <source>
        <dbReference type="ARBA" id="ARBA00022448"/>
    </source>
</evidence>
<feature type="chain" id="PRO_5046387038" evidence="13">
    <location>
        <begin position="22"/>
        <end position="817"/>
    </location>
</feature>
<dbReference type="Proteomes" id="UP001198602">
    <property type="component" value="Unassembled WGS sequence"/>
</dbReference>
<dbReference type="PANTHER" id="PTHR32552:SF81">
    <property type="entry name" value="TONB-DEPENDENT OUTER MEMBRANE RECEPTOR"/>
    <property type="match status" value="1"/>
</dbReference>
<reference evidence="16 17" key="1">
    <citation type="submission" date="2021-07" db="EMBL/GenBank/DDBJ databases">
        <title>Characterization of Violacein-producing bacteria and related species.</title>
        <authorList>
            <person name="Wilson H.S."/>
            <person name="De Leon M.E."/>
        </authorList>
    </citation>
    <scope>NUCLEOTIDE SEQUENCE [LARGE SCALE GENOMIC DNA]</scope>
    <source>
        <strain evidence="16 17">HSC-2F05</strain>
    </source>
</reference>
<dbReference type="EMBL" id="JAHYBX010000006">
    <property type="protein sequence ID" value="MCA1857379.1"/>
    <property type="molecule type" value="Genomic_DNA"/>
</dbReference>
<evidence type="ECO:0000256" key="3">
    <source>
        <dbReference type="ARBA" id="ARBA00022452"/>
    </source>
</evidence>
<feature type="signal peptide" evidence="13">
    <location>
        <begin position="1"/>
        <end position="21"/>
    </location>
</feature>
<evidence type="ECO:0000256" key="4">
    <source>
        <dbReference type="ARBA" id="ARBA00022496"/>
    </source>
</evidence>
<evidence type="ECO:0000256" key="12">
    <source>
        <dbReference type="RuleBase" id="RU003357"/>
    </source>
</evidence>
<dbReference type="InterPro" id="IPR012910">
    <property type="entry name" value="Plug_dom"/>
</dbReference>
<evidence type="ECO:0000256" key="13">
    <source>
        <dbReference type="SAM" id="SignalP"/>
    </source>
</evidence>
<organism evidence="16 17">
    <name type="scientific">Massilia hydrophila</name>
    <dbReference type="NCBI Taxonomy" id="3044279"/>
    <lineage>
        <taxon>Bacteria</taxon>
        <taxon>Pseudomonadati</taxon>
        <taxon>Pseudomonadota</taxon>
        <taxon>Betaproteobacteria</taxon>
        <taxon>Burkholderiales</taxon>
        <taxon>Oxalobacteraceae</taxon>
        <taxon>Telluria group</taxon>
        <taxon>Massilia</taxon>
    </lineage>
</organism>
<keyword evidence="2 11" id="KW-0813">Transport</keyword>
<feature type="domain" description="TonB-dependent receptor plug" evidence="15">
    <location>
        <begin position="55"/>
        <end position="160"/>
    </location>
</feature>
<keyword evidence="6" id="KW-0408">Iron</keyword>
<evidence type="ECO:0000256" key="10">
    <source>
        <dbReference type="ARBA" id="ARBA00023237"/>
    </source>
</evidence>
<dbReference type="Pfam" id="PF07715">
    <property type="entry name" value="Plug"/>
    <property type="match status" value="1"/>
</dbReference>